<keyword evidence="3" id="KW-1185">Reference proteome</keyword>
<organism evidence="2 3">
    <name type="scientific">Helcococcus kunzii ATCC 51366</name>
    <dbReference type="NCBI Taxonomy" id="883114"/>
    <lineage>
        <taxon>Bacteria</taxon>
        <taxon>Bacillati</taxon>
        <taxon>Bacillota</taxon>
        <taxon>Tissierellia</taxon>
        <taxon>Tissierellales</taxon>
        <taxon>Peptoniphilaceae</taxon>
        <taxon>Helcococcus</taxon>
    </lineage>
</organism>
<dbReference type="STRING" id="883114.HMPREF9709_01034"/>
<gene>
    <name evidence="2" type="ORF">HMPREF9709_01034</name>
</gene>
<feature type="transmembrane region" description="Helical" evidence="1">
    <location>
        <begin position="191"/>
        <end position="212"/>
    </location>
</feature>
<proteinExistence type="predicted"/>
<feature type="transmembrane region" description="Helical" evidence="1">
    <location>
        <begin position="47"/>
        <end position="75"/>
    </location>
</feature>
<evidence type="ECO:0008006" key="4">
    <source>
        <dbReference type="Google" id="ProtNLM"/>
    </source>
</evidence>
<dbReference type="HOGENOM" id="CLU_1243898_0_0_9"/>
<reference evidence="2 3" key="1">
    <citation type="submission" date="2012-01" db="EMBL/GenBank/DDBJ databases">
        <title>The Genome Sequence of Helcococcus kunzii ATCC 51366.</title>
        <authorList>
            <consortium name="The Broad Institute Genome Sequencing Platform"/>
            <person name="Earl A."/>
            <person name="Ward D."/>
            <person name="Feldgarden M."/>
            <person name="Gevers D."/>
            <person name="Huys G."/>
            <person name="Young S.K."/>
            <person name="Zeng Q."/>
            <person name="Gargeya S."/>
            <person name="Fitzgerald M."/>
            <person name="Haas B."/>
            <person name="Abouelleil A."/>
            <person name="Alvarado L."/>
            <person name="Arachchi H.M."/>
            <person name="Berlin A."/>
            <person name="Chapman S.B."/>
            <person name="Gearin G."/>
            <person name="Goldberg J."/>
            <person name="Griggs A."/>
            <person name="Gujja S."/>
            <person name="Hansen M."/>
            <person name="Heiman D."/>
            <person name="Howarth C."/>
            <person name="Larimer J."/>
            <person name="Lui A."/>
            <person name="MacDonald P.J.P."/>
            <person name="McCowen C."/>
            <person name="Montmayeur A."/>
            <person name="Murphy C."/>
            <person name="Neiman D."/>
            <person name="Pearson M."/>
            <person name="Priest M."/>
            <person name="Roberts A."/>
            <person name="Saif S."/>
            <person name="Shea T."/>
            <person name="Sisk P."/>
            <person name="Stolte C."/>
            <person name="Sykes S."/>
            <person name="Wortman J."/>
            <person name="Nusbaum C."/>
            <person name="Birren B."/>
        </authorList>
    </citation>
    <scope>NUCLEOTIDE SEQUENCE [LARGE SCALE GENOMIC DNA]</scope>
    <source>
        <strain evidence="2 3">ATCC 51366</strain>
    </source>
</reference>
<evidence type="ECO:0000313" key="3">
    <source>
        <dbReference type="Proteomes" id="UP000004191"/>
    </source>
</evidence>
<dbReference type="GeneID" id="96999027"/>
<feature type="transmembrane region" description="Helical" evidence="1">
    <location>
        <begin position="124"/>
        <end position="150"/>
    </location>
</feature>
<keyword evidence="1" id="KW-0472">Membrane</keyword>
<feature type="transmembrane region" description="Helical" evidence="1">
    <location>
        <begin position="20"/>
        <end position="41"/>
    </location>
</feature>
<keyword evidence="1" id="KW-0812">Transmembrane</keyword>
<dbReference type="EMBL" id="AGEI01000021">
    <property type="protein sequence ID" value="EHR34098.1"/>
    <property type="molecule type" value="Genomic_DNA"/>
</dbReference>
<feature type="transmembrane region" description="Helical" evidence="1">
    <location>
        <begin position="162"/>
        <end position="185"/>
    </location>
</feature>
<keyword evidence="1" id="KW-1133">Transmembrane helix</keyword>
<name>H3NNX3_9FIRM</name>
<evidence type="ECO:0000313" key="2">
    <source>
        <dbReference type="EMBL" id="EHR34098.1"/>
    </source>
</evidence>
<protein>
    <recommendedName>
        <fullName evidence="4">DUF624 domain-containing protein</fullName>
    </recommendedName>
</protein>
<dbReference type="AlphaFoldDB" id="H3NNX3"/>
<accession>H3NNX3</accession>
<feature type="transmembrane region" description="Helical" evidence="1">
    <location>
        <begin position="96"/>
        <end position="118"/>
    </location>
</feature>
<evidence type="ECO:0000256" key="1">
    <source>
        <dbReference type="SAM" id="Phobius"/>
    </source>
</evidence>
<sequence length="222" mass="26181">MNFQRINESFFEFSEKILAYIINLFYYFILALPLVLVGLFIKDGIFGYPLFFIPLVTLYIVGLKSLVYVAYMILIKKKKYYKPYFWISLKENFVQVYLYYLVFVTLLYFGLTSTIVLINTVSELFWILFNLIIIIILPIIIFSTLQFSLYEKKSIKQIFNNSIILSLMFGVISVAMTIILGIIIYLFPKNIFLIICLMPAYSTLYVLLYYILDKKNLTKNRG</sequence>
<dbReference type="Proteomes" id="UP000004191">
    <property type="component" value="Unassembled WGS sequence"/>
</dbReference>
<dbReference type="eggNOG" id="ENOG5033PFG">
    <property type="taxonomic scope" value="Bacteria"/>
</dbReference>
<comment type="caution">
    <text evidence="2">The sequence shown here is derived from an EMBL/GenBank/DDBJ whole genome shotgun (WGS) entry which is preliminary data.</text>
</comment>
<dbReference type="OrthoDB" id="1701511at2"/>
<dbReference type="RefSeq" id="WP_005398524.1">
    <property type="nucleotide sequence ID" value="NZ_JH601088.1"/>
</dbReference>